<name>A0ABP9XTR7_9FUNG</name>
<dbReference type="EMBL" id="BAABUJ010000008">
    <property type="protein sequence ID" value="GAA5797720.1"/>
    <property type="molecule type" value="Genomic_DNA"/>
</dbReference>
<gene>
    <name evidence="1" type="ORF">HPULCUR_003114</name>
</gene>
<protein>
    <submittedName>
        <fullName evidence="1">Uncharacterized protein</fullName>
    </submittedName>
</protein>
<dbReference type="Proteomes" id="UP001476247">
    <property type="component" value="Unassembled WGS sequence"/>
</dbReference>
<proteinExistence type="predicted"/>
<sequence>MFSQTRSNRESMYAEFEGTFVHNHPISQDVTTYAIHRKQTPEIMQHIFSLLSSGHKDPVTSVMGALKALNVNNVIKKDIQNIQSTFLKSGTGKDMYSLVTFLESLGYSIKEARLWPEAITVDAMYKTNAHKLFLSNVSSVKGINRLQTFAIAAAFVNSETELAYTWIIVDER</sequence>
<organism evidence="1 2">
    <name type="scientific">Helicostylum pulchrum</name>
    <dbReference type="NCBI Taxonomy" id="562976"/>
    <lineage>
        <taxon>Eukaryota</taxon>
        <taxon>Fungi</taxon>
        <taxon>Fungi incertae sedis</taxon>
        <taxon>Mucoromycota</taxon>
        <taxon>Mucoromycotina</taxon>
        <taxon>Mucoromycetes</taxon>
        <taxon>Mucorales</taxon>
        <taxon>Mucorineae</taxon>
        <taxon>Mucoraceae</taxon>
        <taxon>Helicostylum</taxon>
    </lineage>
</organism>
<accession>A0ABP9XTR7</accession>
<comment type="caution">
    <text evidence="1">The sequence shown here is derived from an EMBL/GenBank/DDBJ whole genome shotgun (WGS) entry which is preliminary data.</text>
</comment>
<reference evidence="1 2" key="1">
    <citation type="submission" date="2024-04" db="EMBL/GenBank/DDBJ databases">
        <title>genome sequences of Mucor flavus KT1a and Helicostylum pulchrum KT1b strains isolation_sourced from the surface of a dry-aged beef.</title>
        <authorList>
            <person name="Toyotome T."/>
            <person name="Hosono M."/>
            <person name="Torimaru M."/>
            <person name="Fukuda K."/>
            <person name="Mikami N."/>
        </authorList>
    </citation>
    <scope>NUCLEOTIDE SEQUENCE [LARGE SCALE GENOMIC DNA]</scope>
    <source>
        <strain evidence="1 2">KT1b</strain>
    </source>
</reference>
<keyword evidence="2" id="KW-1185">Reference proteome</keyword>
<evidence type="ECO:0000313" key="1">
    <source>
        <dbReference type="EMBL" id="GAA5797720.1"/>
    </source>
</evidence>
<evidence type="ECO:0000313" key="2">
    <source>
        <dbReference type="Proteomes" id="UP001476247"/>
    </source>
</evidence>